<keyword evidence="1" id="KW-0472">Membrane</keyword>
<keyword evidence="1" id="KW-0812">Transmembrane</keyword>
<protein>
    <submittedName>
        <fullName evidence="2">Uncharacterized protein</fullName>
    </submittedName>
</protein>
<evidence type="ECO:0000313" key="2">
    <source>
        <dbReference type="EMBL" id="MBF6024653.1"/>
    </source>
</evidence>
<feature type="transmembrane region" description="Helical" evidence="1">
    <location>
        <begin position="44"/>
        <end position="65"/>
    </location>
</feature>
<feature type="transmembrane region" description="Helical" evidence="1">
    <location>
        <begin position="12"/>
        <end position="32"/>
    </location>
</feature>
<proteinExistence type="predicted"/>
<keyword evidence="1" id="KW-1133">Transmembrane helix</keyword>
<dbReference type="EMBL" id="JADLZT010000006">
    <property type="protein sequence ID" value="MBF6024653.1"/>
    <property type="molecule type" value="Genomic_DNA"/>
</dbReference>
<name>A0ABS0B6X2_9GAMM</name>
<keyword evidence="3" id="KW-1185">Reference proteome</keyword>
<accession>A0ABS0B6X2</accession>
<comment type="caution">
    <text evidence="2">The sequence shown here is derived from an EMBL/GenBank/DDBJ whole genome shotgun (WGS) entry which is preliminary data.</text>
</comment>
<dbReference type="Proteomes" id="UP001429984">
    <property type="component" value="Unassembled WGS sequence"/>
</dbReference>
<gene>
    <name evidence="2" type="ORF">IU514_11495</name>
</gene>
<feature type="transmembrane region" description="Helical" evidence="1">
    <location>
        <begin position="77"/>
        <end position="95"/>
    </location>
</feature>
<evidence type="ECO:0000256" key="1">
    <source>
        <dbReference type="SAM" id="Phobius"/>
    </source>
</evidence>
<dbReference type="RefSeq" id="WP_194931260.1">
    <property type="nucleotide sequence ID" value="NZ_JADLZT010000006.1"/>
</dbReference>
<evidence type="ECO:0000313" key="3">
    <source>
        <dbReference type="Proteomes" id="UP001429984"/>
    </source>
</evidence>
<reference evidence="2 3" key="1">
    <citation type="submission" date="2020-11" db="EMBL/GenBank/DDBJ databases">
        <title>Draft Genome Sequence and Secondary Metabolite Biosynthetic Potential of the Lysobacter niastensis Type strain DSM 18481.</title>
        <authorList>
            <person name="Turrini P."/>
            <person name="Artuso I."/>
            <person name="Tescari M."/>
            <person name="Lugli G.A."/>
            <person name="Frangipani E."/>
            <person name="Ventura M."/>
            <person name="Visca P."/>
        </authorList>
    </citation>
    <scope>NUCLEOTIDE SEQUENCE [LARGE SCALE GENOMIC DNA]</scope>
    <source>
        <strain evidence="2 3">DSM 18481</strain>
    </source>
</reference>
<sequence>MAALSPSPLRASLWLALVLTWVWAGSVFTPWAEDLDHRLWLYDTRYYLGFALLFWGIAEAGIALYRVRRGTHRSAAAVLAMLALAGSVAVSATALEHTATGLAWRTQWSAVALRTELGKGDSDLRHRSGWLLVDTRRHPCGTSPWLWLGRPFGGGTGTSLALVHSPHGAPATPDPDAFRFRPVNGGWWLAYQHGAAYRRGLDIRRGRSCEPGTTVAKHTDGLRFVADGRAASLP</sequence>
<organism evidence="2 3">
    <name type="scientific">Lysobacter niastensis</name>
    <dbReference type="NCBI Taxonomy" id="380629"/>
    <lineage>
        <taxon>Bacteria</taxon>
        <taxon>Pseudomonadati</taxon>
        <taxon>Pseudomonadota</taxon>
        <taxon>Gammaproteobacteria</taxon>
        <taxon>Lysobacterales</taxon>
        <taxon>Lysobacteraceae</taxon>
        <taxon>Lysobacter</taxon>
    </lineage>
</organism>